<sequence length="229" mass="25534">MVREKAVQHFIYTDEDVSGPVLVSDSASVVTQTTHRRWRNQPVQKFIGAFEIAAKNYIIEWMQKSPNPVSGKSVLKAKRTVPSGLYAKVEDMANLEKGEASARFSDDSSLPKEFQESATAGTPSDFLSALTMYSPMSAASPSADMPMLPEDVPEELETEETDDKNYAVCTVSFSLILRKNLNGPIKTIFNTKMNMLIRSASDFVADFQLLVFLTMLSFRNHTFVLDTNQ</sequence>
<dbReference type="AlphaFoldDB" id="A0A1C7ML60"/>
<name>A0A1C7ML60_9FUNG</name>
<evidence type="ECO:0000313" key="3">
    <source>
        <dbReference type="Proteomes" id="UP000093000"/>
    </source>
</evidence>
<dbReference type="InParanoid" id="A0A1C7ML60"/>
<accession>A0A1C7ML60</accession>
<dbReference type="EMBL" id="LUGH01002606">
    <property type="protein sequence ID" value="OBZ77179.1"/>
    <property type="molecule type" value="Genomic_DNA"/>
</dbReference>
<feature type="compositionally biased region" description="Basic and acidic residues" evidence="1">
    <location>
        <begin position="100"/>
        <end position="115"/>
    </location>
</feature>
<proteinExistence type="predicted"/>
<dbReference type="OrthoDB" id="2296461at2759"/>
<evidence type="ECO:0000313" key="2">
    <source>
        <dbReference type="EMBL" id="OBZ77179.1"/>
    </source>
</evidence>
<gene>
    <name evidence="2" type="ORF">A0J61_11864</name>
</gene>
<feature type="non-terminal residue" evidence="2">
    <location>
        <position position="229"/>
    </location>
</feature>
<feature type="region of interest" description="Disordered" evidence="1">
    <location>
        <begin position="100"/>
        <end position="121"/>
    </location>
</feature>
<protein>
    <submittedName>
        <fullName evidence="2">Uncharacterized protein</fullName>
    </submittedName>
</protein>
<comment type="caution">
    <text evidence="2">The sequence shown here is derived from an EMBL/GenBank/DDBJ whole genome shotgun (WGS) entry which is preliminary data.</text>
</comment>
<organism evidence="2 3">
    <name type="scientific">Choanephora cucurbitarum</name>
    <dbReference type="NCBI Taxonomy" id="101091"/>
    <lineage>
        <taxon>Eukaryota</taxon>
        <taxon>Fungi</taxon>
        <taxon>Fungi incertae sedis</taxon>
        <taxon>Mucoromycota</taxon>
        <taxon>Mucoromycotina</taxon>
        <taxon>Mucoromycetes</taxon>
        <taxon>Mucorales</taxon>
        <taxon>Mucorineae</taxon>
        <taxon>Choanephoraceae</taxon>
        <taxon>Choanephoroideae</taxon>
        <taxon>Choanephora</taxon>
    </lineage>
</organism>
<evidence type="ECO:0000256" key="1">
    <source>
        <dbReference type="SAM" id="MobiDB-lite"/>
    </source>
</evidence>
<keyword evidence="3" id="KW-1185">Reference proteome</keyword>
<reference evidence="2 3" key="1">
    <citation type="submission" date="2016-03" db="EMBL/GenBank/DDBJ databases">
        <title>Choanephora cucurbitarum.</title>
        <authorList>
            <person name="Min B."/>
            <person name="Park H."/>
            <person name="Park J.-H."/>
            <person name="Shin H.-D."/>
            <person name="Choi I.-G."/>
        </authorList>
    </citation>
    <scope>NUCLEOTIDE SEQUENCE [LARGE SCALE GENOMIC DNA]</scope>
    <source>
        <strain evidence="2 3">KUS-F28377</strain>
    </source>
</reference>
<dbReference type="Proteomes" id="UP000093000">
    <property type="component" value="Unassembled WGS sequence"/>
</dbReference>